<evidence type="ECO:0000313" key="12">
    <source>
        <dbReference type="EMBL" id="EFF41107.1"/>
    </source>
</evidence>
<comment type="subcellular location">
    <subcellularLocation>
        <location evidence="1">Membrane</location>
        <topology evidence="1">Multi-pass membrane protein</topology>
    </subcellularLocation>
</comment>
<evidence type="ECO:0000256" key="8">
    <source>
        <dbReference type="ARBA" id="ARBA00023065"/>
    </source>
</evidence>
<dbReference type="Proteomes" id="UP000004757">
    <property type="component" value="Unassembled WGS sequence"/>
</dbReference>
<dbReference type="InterPro" id="IPR045082">
    <property type="entry name" value="ATP_syn_F0_a_bact/chloroplast"/>
</dbReference>
<dbReference type="eggNOG" id="COG0356">
    <property type="taxonomic scope" value="Bacteria"/>
</dbReference>
<keyword evidence="9 11" id="KW-0472">Membrane</keyword>
<evidence type="ECO:0000256" key="6">
    <source>
        <dbReference type="ARBA" id="ARBA00022781"/>
    </source>
</evidence>
<evidence type="ECO:0000256" key="3">
    <source>
        <dbReference type="ARBA" id="ARBA00022448"/>
    </source>
</evidence>
<dbReference type="AlphaFoldDB" id="D4XX20"/>
<dbReference type="STRING" id="747682.MALL_0049"/>
<dbReference type="OrthoDB" id="9789241at2"/>
<name>D4XX20_9BACT</name>
<keyword evidence="13" id="KW-1185">Reference proteome</keyword>
<evidence type="ECO:0000256" key="4">
    <source>
        <dbReference type="ARBA" id="ARBA00022547"/>
    </source>
</evidence>
<dbReference type="NCBIfam" id="NF004487">
    <property type="entry name" value="PRK05815.3-5"/>
    <property type="match status" value="1"/>
</dbReference>
<keyword evidence="6" id="KW-0375">Hydrogen ion transport</keyword>
<feature type="transmembrane region" description="Helical" evidence="11">
    <location>
        <begin position="159"/>
        <end position="180"/>
    </location>
</feature>
<dbReference type="GO" id="GO:0042777">
    <property type="term" value="P:proton motive force-driven plasma membrane ATP synthesis"/>
    <property type="evidence" value="ECO:0007669"/>
    <property type="project" value="TreeGrafter"/>
</dbReference>
<reference evidence="12 13" key="1">
    <citation type="submission" date="2010-03" db="EMBL/GenBank/DDBJ databases">
        <authorList>
            <person name="Glass J.I."/>
            <person name="Benders G.A."/>
            <person name="Durkin A.S."/>
            <person name="Farmerie W.G."/>
            <person name="Hlavinka K."/>
            <person name="Hostetler J."/>
            <person name="Jackson J."/>
            <person name="May M.A."/>
            <person name="Miller R.H."/>
            <person name="Paralanov V."/>
            <person name="Radune D."/>
            <person name="Szczypinski B."/>
            <person name="Brown D.R."/>
        </authorList>
    </citation>
    <scope>NUCLEOTIDE SEQUENCE [LARGE SCALE GENOMIC DNA]</scope>
    <source>
        <strain evidence="12 13">A21JP2</strain>
    </source>
</reference>
<dbReference type="Gene3D" id="1.20.120.220">
    <property type="entry name" value="ATP synthase, F0 complex, subunit A"/>
    <property type="match status" value="1"/>
</dbReference>
<dbReference type="PANTHER" id="PTHR42823:SF3">
    <property type="entry name" value="ATP SYNTHASE SUBUNIT A, CHLOROPLASTIC"/>
    <property type="match status" value="1"/>
</dbReference>
<dbReference type="GO" id="GO:0046933">
    <property type="term" value="F:proton-transporting ATP synthase activity, rotational mechanism"/>
    <property type="evidence" value="ECO:0007669"/>
    <property type="project" value="TreeGrafter"/>
</dbReference>
<keyword evidence="3" id="KW-0813">Transport</keyword>
<dbReference type="GO" id="GO:0005886">
    <property type="term" value="C:plasma membrane"/>
    <property type="evidence" value="ECO:0007669"/>
    <property type="project" value="TreeGrafter"/>
</dbReference>
<keyword evidence="5 11" id="KW-0812">Transmembrane</keyword>
<protein>
    <submittedName>
        <fullName evidence="12">ATP synthase, A subunit</fullName>
    </submittedName>
</protein>
<keyword evidence="7 11" id="KW-1133">Transmembrane helix</keyword>
<dbReference type="InterPro" id="IPR000568">
    <property type="entry name" value="ATP_synth_F0_asu"/>
</dbReference>
<evidence type="ECO:0000256" key="7">
    <source>
        <dbReference type="ARBA" id="ARBA00022989"/>
    </source>
</evidence>
<comment type="caution">
    <text evidence="12">The sequence shown here is derived from an EMBL/GenBank/DDBJ whole genome shotgun (WGS) entry which is preliminary data.</text>
</comment>
<dbReference type="EMBL" id="ADNC01000028">
    <property type="protein sequence ID" value="EFF41107.1"/>
    <property type="molecule type" value="Genomic_DNA"/>
</dbReference>
<feature type="transmembrane region" description="Helical" evidence="11">
    <location>
        <begin position="17"/>
        <end position="36"/>
    </location>
</feature>
<keyword evidence="4" id="KW-0138">CF(0)</keyword>
<evidence type="ECO:0000256" key="10">
    <source>
        <dbReference type="ARBA" id="ARBA00023310"/>
    </source>
</evidence>
<dbReference type="SUPFAM" id="SSF81336">
    <property type="entry name" value="F1F0 ATP synthase subunit A"/>
    <property type="match status" value="1"/>
</dbReference>
<evidence type="ECO:0000256" key="5">
    <source>
        <dbReference type="ARBA" id="ARBA00022692"/>
    </source>
</evidence>
<dbReference type="InterPro" id="IPR035908">
    <property type="entry name" value="F0_ATP_A_sf"/>
</dbReference>
<organism evidence="12 13">
    <name type="scientific">Mycoplasmopsis alligatoris A21JP2</name>
    <dbReference type="NCBI Taxonomy" id="747682"/>
    <lineage>
        <taxon>Bacteria</taxon>
        <taxon>Bacillati</taxon>
        <taxon>Mycoplasmatota</taxon>
        <taxon>Mycoplasmoidales</taxon>
        <taxon>Metamycoplasmataceae</taxon>
        <taxon>Mycoplasmopsis</taxon>
    </lineage>
</organism>
<dbReference type="GO" id="GO:0045259">
    <property type="term" value="C:proton-transporting ATP synthase complex"/>
    <property type="evidence" value="ECO:0007669"/>
    <property type="project" value="UniProtKB-KW"/>
</dbReference>
<dbReference type="CDD" id="cd00310">
    <property type="entry name" value="ATP-synt_Fo_a_6"/>
    <property type="match status" value="1"/>
</dbReference>
<sequence length="252" mass="28461">MDSFKEHIIASWNQPQLFSLVITTLIICIVSVIIFVKARKIKPSQSPTGIVLIAEAYVGMVENNFLSSTDGKLSKAKYYIFTLASFLLVGNLVSILGLEPISTSYSIPLVLALSSWIGIYVVGLTYRKLRFLKKYINVLEVIGQFAPLISLGFRVYGNIIGGGSIVLLIYLVCGIIWTKLPGMAEHEWYFFAPIITPFLHMYFDLLGAVIQAYVFTLLTTIYWVNEMPTSEEEAKMNEKKNIKTYKVKQEIY</sequence>
<evidence type="ECO:0000256" key="1">
    <source>
        <dbReference type="ARBA" id="ARBA00004141"/>
    </source>
</evidence>
<keyword evidence="10" id="KW-0066">ATP synthesis</keyword>
<comment type="similarity">
    <text evidence="2">Belongs to the ATPase A chain family.</text>
</comment>
<evidence type="ECO:0000256" key="11">
    <source>
        <dbReference type="SAM" id="Phobius"/>
    </source>
</evidence>
<dbReference type="PANTHER" id="PTHR42823">
    <property type="entry name" value="ATP SYNTHASE SUBUNIT A, CHLOROPLASTIC"/>
    <property type="match status" value="1"/>
</dbReference>
<dbReference type="RefSeq" id="WP_005684015.1">
    <property type="nucleotide sequence ID" value="NZ_ADNC01000028.1"/>
</dbReference>
<feature type="transmembrane region" description="Helical" evidence="11">
    <location>
        <begin position="78"/>
        <end position="98"/>
    </location>
</feature>
<feature type="transmembrane region" description="Helical" evidence="11">
    <location>
        <begin position="104"/>
        <end position="123"/>
    </location>
</feature>
<evidence type="ECO:0000313" key="13">
    <source>
        <dbReference type="Proteomes" id="UP000004757"/>
    </source>
</evidence>
<evidence type="ECO:0000256" key="9">
    <source>
        <dbReference type="ARBA" id="ARBA00023136"/>
    </source>
</evidence>
<proteinExistence type="inferred from homology"/>
<gene>
    <name evidence="12" type="ORF">MALL_0049</name>
</gene>
<evidence type="ECO:0000256" key="2">
    <source>
        <dbReference type="ARBA" id="ARBA00006810"/>
    </source>
</evidence>
<keyword evidence="8" id="KW-0406">Ion transport</keyword>
<accession>D4XX20</accession>
<dbReference type="Pfam" id="PF00119">
    <property type="entry name" value="ATP-synt_A"/>
    <property type="match status" value="1"/>
</dbReference>